<dbReference type="Pfam" id="PF00078">
    <property type="entry name" value="RVT_1"/>
    <property type="match status" value="1"/>
</dbReference>
<dbReference type="Proteomes" id="UP000604825">
    <property type="component" value="Unassembled WGS sequence"/>
</dbReference>
<feature type="domain" description="Reverse transcriptase" evidence="1">
    <location>
        <begin position="321"/>
        <end position="443"/>
    </location>
</feature>
<gene>
    <name evidence="2" type="ORF">NCGR_LOCUS19711</name>
</gene>
<organism evidence="2 3">
    <name type="scientific">Miscanthus lutarioriparius</name>
    <dbReference type="NCBI Taxonomy" id="422564"/>
    <lineage>
        <taxon>Eukaryota</taxon>
        <taxon>Viridiplantae</taxon>
        <taxon>Streptophyta</taxon>
        <taxon>Embryophyta</taxon>
        <taxon>Tracheophyta</taxon>
        <taxon>Spermatophyta</taxon>
        <taxon>Magnoliopsida</taxon>
        <taxon>Liliopsida</taxon>
        <taxon>Poales</taxon>
        <taxon>Poaceae</taxon>
        <taxon>PACMAD clade</taxon>
        <taxon>Panicoideae</taxon>
        <taxon>Andropogonodae</taxon>
        <taxon>Andropogoneae</taxon>
        <taxon>Saccharinae</taxon>
        <taxon>Miscanthus</taxon>
    </lineage>
</organism>
<proteinExistence type="predicted"/>
<dbReference type="EMBL" id="CAJGYO010000005">
    <property type="protein sequence ID" value="CAD6229080.1"/>
    <property type="molecule type" value="Genomic_DNA"/>
</dbReference>
<evidence type="ECO:0000313" key="3">
    <source>
        <dbReference type="Proteomes" id="UP000604825"/>
    </source>
</evidence>
<dbReference type="PANTHER" id="PTHR19446">
    <property type="entry name" value="REVERSE TRANSCRIPTASES"/>
    <property type="match status" value="1"/>
</dbReference>
<protein>
    <recommendedName>
        <fullName evidence="1">Reverse transcriptase domain-containing protein</fullName>
    </recommendedName>
</protein>
<dbReference type="InterPro" id="IPR043502">
    <property type="entry name" value="DNA/RNA_pol_sf"/>
</dbReference>
<keyword evidence="3" id="KW-1185">Reference proteome</keyword>
<name>A0A811NUM9_9POAL</name>
<dbReference type="OrthoDB" id="691633at2759"/>
<accession>A0A811NUM9</accession>
<dbReference type="SUPFAM" id="SSF56672">
    <property type="entry name" value="DNA/RNA polymerases"/>
    <property type="match status" value="1"/>
</dbReference>
<dbReference type="AlphaFoldDB" id="A0A811NUM9"/>
<comment type="caution">
    <text evidence="2">The sequence shown here is derived from an EMBL/GenBank/DDBJ whole genome shotgun (WGS) entry which is preliminary data.</text>
</comment>
<sequence length="542" mass="61367">MLSNLGVMEIPLLWRNFTWSNGQDPPILAKLDRALVNLAHTTTFPVTTLPPRAKPTSDHTPIFLSMSTTIPKSPLFHFENAWLLRQTLLPSILPAWAEARMCSDAAGQLAACLKLTRAATKVWSRCFRAPHQIITDCKFIIKLLDTFEEERALSTDEFQARRTCLDCLAQAVKEKAAFWKQRSKFRAVKATVRLRSNNIRYVEVQDYVIASHEGKIQALTNFFSSIIGKPGTATWGFDVERLFQDQRQPSQDLIAPFSESETLEALKSMDRTSAPGPDGFDPSFYRAAWSQVKPQVMAFLHAFHLGQARLERINRSYMVIIPKKPGVVAVDAFRPICLQNCSIKILGKVLTRRLQKEIGNLIDLHQTGFLKGRSISETFVFAAELVQACNKRKLPSIVLKLDFAKAFDTVIWDSLDTILRARGFQDSLEMGVPLFYGLLSGQEMRHWKTAFPRLFSHCINKGCTVQQAISTNLQGCFVNRLSTQAQHELQELNDILQQLQLSDQPDMRLSTFSRTKDKLDTSAIYRLLKARGQENDPTSTFI</sequence>
<reference evidence="2" key="1">
    <citation type="submission" date="2020-10" db="EMBL/GenBank/DDBJ databases">
        <authorList>
            <person name="Han B."/>
            <person name="Lu T."/>
            <person name="Zhao Q."/>
            <person name="Huang X."/>
            <person name="Zhao Y."/>
        </authorList>
    </citation>
    <scope>NUCLEOTIDE SEQUENCE</scope>
</reference>
<evidence type="ECO:0000313" key="2">
    <source>
        <dbReference type="EMBL" id="CAD6229080.1"/>
    </source>
</evidence>
<evidence type="ECO:0000259" key="1">
    <source>
        <dbReference type="Pfam" id="PF00078"/>
    </source>
</evidence>
<dbReference type="InterPro" id="IPR000477">
    <property type="entry name" value="RT_dom"/>
</dbReference>